<protein>
    <recommendedName>
        <fullName evidence="7">Aminotransferase class I/classII large domain-containing protein</fullName>
    </recommendedName>
</protein>
<dbReference type="PANTHER" id="PTHR42790:SF19">
    <property type="entry name" value="KYNURENINE_ALPHA-AMINOADIPATE AMINOTRANSFERASE, MITOCHONDRIAL"/>
    <property type="match status" value="1"/>
</dbReference>
<comment type="similarity">
    <text evidence="2">Belongs to the class-I pyridoxal-phosphate-dependent aminotransferase family.</text>
</comment>
<dbReference type="Proteomes" id="UP000179129">
    <property type="component" value="Unassembled WGS sequence"/>
</dbReference>
<dbReference type="STRING" id="1817867.A3F83_15020"/>
<dbReference type="SUPFAM" id="SSF53383">
    <property type="entry name" value="PLP-dependent transferases"/>
    <property type="match status" value="1"/>
</dbReference>
<dbReference type="InterPro" id="IPR004839">
    <property type="entry name" value="Aminotransferase_I/II_large"/>
</dbReference>
<dbReference type="GO" id="GO:0008483">
    <property type="term" value="F:transaminase activity"/>
    <property type="evidence" value="ECO:0007669"/>
    <property type="project" value="UniProtKB-KW"/>
</dbReference>
<dbReference type="InterPro" id="IPR015422">
    <property type="entry name" value="PyrdxlP-dep_Trfase_small"/>
</dbReference>
<evidence type="ECO:0000256" key="1">
    <source>
        <dbReference type="ARBA" id="ARBA00001933"/>
    </source>
</evidence>
<accession>A0A1F5YNP6</accession>
<evidence type="ECO:0000256" key="2">
    <source>
        <dbReference type="ARBA" id="ARBA00007441"/>
    </source>
</evidence>
<comment type="caution">
    <text evidence="8">The sequence shown here is derived from an EMBL/GenBank/DDBJ whole genome shotgun (WGS) entry which is preliminary data.</text>
</comment>
<evidence type="ECO:0000256" key="4">
    <source>
        <dbReference type="ARBA" id="ARBA00022576"/>
    </source>
</evidence>
<evidence type="ECO:0000313" key="9">
    <source>
        <dbReference type="Proteomes" id="UP000179129"/>
    </source>
</evidence>
<organism evidence="8 9">
    <name type="scientific">Candidatus Glassbacteria bacterium RIFCSPLOWO2_12_FULL_58_11</name>
    <dbReference type="NCBI Taxonomy" id="1817867"/>
    <lineage>
        <taxon>Bacteria</taxon>
        <taxon>Candidatus Glassiibacteriota</taxon>
    </lineage>
</organism>
<evidence type="ECO:0000256" key="3">
    <source>
        <dbReference type="ARBA" id="ARBA00011738"/>
    </source>
</evidence>
<dbReference type="Gene3D" id="3.40.640.10">
    <property type="entry name" value="Type I PLP-dependent aspartate aminotransferase-like (Major domain)"/>
    <property type="match status" value="1"/>
</dbReference>
<dbReference type="AlphaFoldDB" id="A0A1F5YNP6"/>
<reference evidence="8 9" key="1">
    <citation type="journal article" date="2016" name="Nat. Commun.">
        <title>Thousands of microbial genomes shed light on interconnected biogeochemical processes in an aquifer system.</title>
        <authorList>
            <person name="Anantharaman K."/>
            <person name="Brown C.T."/>
            <person name="Hug L.A."/>
            <person name="Sharon I."/>
            <person name="Castelle C.J."/>
            <person name="Probst A.J."/>
            <person name="Thomas B.C."/>
            <person name="Singh A."/>
            <person name="Wilkins M.J."/>
            <person name="Karaoz U."/>
            <person name="Brodie E.L."/>
            <person name="Williams K.H."/>
            <person name="Hubbard S.S."/>
            <person name="Banfield J.F."/>
        </authorList>
    </citation>
    <scope>NUCLEOTIDE SEQUENCE [LARGE SCALE GENOMIC DNA]</scope>
</reference>
<dbReference type="InterPro" id="IPR015424">
    <property type="entry name" value="PyrdxlP-dep_Trfase"/>
</dbReference>
<evidence type="ECO:0000256" key="5">
    <source>
        <dbReference type="ARBA" id="ARBA00022679"/>
    </source>
</evidence>
<comment type="subunit">
    <text evidence="3">Homodimer.</text>
</comment>
<dbReference type="InterPro" id="IPR015421">
    <property type="entry name" value="PyrdxlP-dep_Trfase_major"/>
</dbReference>
<dbReference type="FunFam" id="3.40.640.10:FF:000053">
    <property type="entry name" value="Aminotransferase, class I"/>
    <property type="match status" value="1"/>
</dbReference>
<dbReference type="Gene3D" id="3.90.1150.10">
    <property type="entry name" value="Aspartate Aminotransferase, domain 1"/>
    <property type="match status" value="1"/>
</dbReference>
<evidence type="ECO:0000256" key="6">
    <source>
        <dbReference type="ARBA" id="ARBA00022898"/>
    </source>
</evidence>
<dbReference type="InterPro" id="IPR050859">
    <property type="entry name" value="Class-I_PLP-dep_aminotransf"/>
</dbReference>
<keyword evidence="6" id="KW-0663">Pyridoxal phosphate</keyword>
<evidence type="ECO:0000259" key="7">
    <source>
        <dbReference type="Pfam" id="PF00155"/>
    </source>
</evidence>
<feature type="domain" description="Aminotransferase class I/classII large" evidence="7">
    <location>
        <begin position="62"/>
        <end position="393"/>
    </location>
</feature>
<proteinExistence type="inferred from homology"/>
<dbReference type="Pfam" id="PF00155">
    <property type="entry name" value="Aminotran_1_2"/>
    <property type="match status" value="1"/>
</dbReference>
<comment type="cofactor">
    <cofactor evidence="1">
        <name>pyridoxal 5'-phosphate</name>
        <dbReference type="ChEBI" id="CHEBI:597326"/>
    </cofactor>
</comment>
<keyword evidence="4" id="KW-0032">Aminotransferase</keyword>
<dbReference type="GO" id="GO:1901605">
    <property type="term" value="P:alpha-amino acid metabolic process"/>
    <property type="evidence" value="ECO:0007669"/>
    <property type="project" value="TreeGrafter"/>
</dbReference>
<name>A0A1F5YNP6_9BACT</name>
<gene>
    <name evidence="8" type="ORF">A3F83_15020</name>
</gene>
<dbReference type="EMBL" id="MFIX01000202">
    <property type="protein sequence ID" value="OGG01775.1"/>
    <property type="molecule type" value="Genomic_DNA"/>
</dbReference>
<evidence type="ECO:0000313" key="8">
    <source>
        <dbReference type="EMBL" id="OGG01775.1"/>
    </source>
</evidence>
<sequence length="403" mass="44242">MDFEKYFSLGGGRIKSSKIREMMKLIGTPGIISMAGGMPDEQHFPFEQVQLIIEAWGPAKRAAALQYGATGGYPPLLERIGEYVAASGISMSGQRILPTSGAQQALQLLTRIFCDPGDSLLVEVPTFIGAVAVFAGYGAEPAGVKMDAEGLIPGELERKIIELRSSGRTPKFLYTNPTFQNPSGLTMSQGRRDEIYSVCSRHDLPIVEDDPYYELYFEGGPADYRSLKARDRDNRVLRVNTFSKILSPGLRLGWIIGEPAVLARCEMAKQGEDACSSSFSQVVAADYLAAGCVAEYTAKMRAIYREKCRLMLSCLEREMPEGVSWSTPKGGFFIWVSLPAGLESERVLLRSVENKVAFVTGQPFHVDGGGTNYCRLAYSNSSAEQIEEGIRRLARVIREMLPG</sequence>
<dbReference type="PANTHER" id="PTHR42790">
    <property type="entry name" value="AMINOTRANSFERASE"/>
    <property type="match status" value="1"/>
</dbReference>
<dbReference type="GO" id="GO:0030170">
    <property type="term" value="F:pyridoxal phosphate binding"/>
    <property type="evidence" value="ECO:0007669"/>
    <property type="project" value="InterPro"/>
</dbReference>
<keyword evidence="5" id="KW-0808">Transferase</keyword>
<dbReference type="CDD" id="cd00609">
    <property type="entry name" value="AAT_like"/>
    <property type="match status" value="1"/>
</dbReference>